<feature type="compositionally biased region" description="Basic residues" evidence="1">
    <location>
        <begin position="1"/>
        <end position="12"/>
    </location>
</feature>
<keyword evidence="3" id="KW-1185">Reference proteome</keyword>
<evidence type="ECO:0000256" key="1">
    <source>
        <dbReference type="SAM" id="MobiDB-lite"/>
    </source>
</evidence>
<reference evidence="2" key="2">
    <citation type="submission" date="2023-05" db="EMBL/GenBank/DDBJ databases">
        <authorList>
            <consortium name="Lawrence Berkeley National Laboratory"/>
            <person name="Steindorff A."/>
            <person name="Hensen N."/>
            <person name="Bonometti L."/>
            <person name="Westerberg I."/>
            <person name="Brannstrom I.O."/>
            <person name="Guillou S."/>
            <person name="Cros-Aarteil S."/>
            <person name="Calhoun S."/>
            <person name="Haridas S."/>
            <person name="Kuo A."/>
            <person name="Mondo S."/>
            <person name="Pangilinan J."/>
            <person name="Riley R."/>
            <person name="Labutti K."/>
            <person name="Andreopoulos B."/>
            <person name="Lipzen A."/>
            <person name="Chen C."/>
            <person name="Yanf M."/>
            <person name="Daum C."/>
            <person name="Ng V."/>
            <person name="Clum A."/>
            <person name="Ohm R."/>
            <person name="Martin F."/>
            <person name="Silar P."/>
            <person name="Natvig D."/>
            <person name="Lalanne C."/>
            <person name="Gautier V."/>
            <person name="Ament-Velasquez S.L."/>
            <person name="Kruys A."/>
            <person name="Hutchinson M.I."/>
            <person name="Powell A.J."/>
            <person name="Barry K."/>
            <person name="Miller A.N."/>
            <person name="Grigoriev I.V."/>
            <person name="Debuchy R."/>
            <person name="Gladieux P."/>
            <person name="Thoren M.H."/>
            <person name="Johannesson H."/>
        </authorList>
    </citation>
    <scope>NUCLEOTIDE SEQUENCE</scope>
    <source>
        <strain evidence="2">CBS 532.94</strain>
    </source>
</reference>
<proteinExistence type="predicted"/>
<evidence type="ECO:0000313" key="3">
    <source>
        <dbReference type="Proteomes" id="UP001303760"/>
    </source>
</evidence>
<gene>
    <name evidence="2" type="ORF">C8A03DRAFT_15959</name>
</gene>
<name>A0AAN7C948_9PEZI</name>
<comment type="caution">
    <text evidence="2">The sequence shown here is derived from an EMBL/GenBank/DDBJ whole genome shotgun (WGS) entry which is preliminary data.</text>
</comment>
<dbReference type="AlphaFoldDB" id="A0AAN7C948"/>
<accession>A0AAN7C948</accession>
<dbReference type="EMBL" id="MU860135">
    <property type="protein sequence ID" value="KAK4237505.1"/>
    <property type="molecule type" value="Genomic_DNA"/>
</dbReference>
<organism evidence="2 3">
    <name type="scientific">Achaetomium macrosporum</name>
    <dbReference type="NCBI Taxonomy" id="79813"/>
    <lineage>
        <taxon>Eukaryota</taxon>
        <taxon>Fungi</taxon>
        <taxon>Dikarya</taxon>
        <taxon>Ascomycota</taxon>
        <taxon>Pezizomycotina</taxon>
        <taxon>Sordariomycetes</taxon>
        <taxon>Sordariomycetidae</taxon>
        <taxon>Sordariales</taxon>
        <taxon>Chaetomiaceae</taxon>
        <taxon>Achaetomium</taxon>
    </lineage>
</organism>
<sequence length="72" mass="7722">MASTPPHKRLLKGRLQAPQQTPAPISHTQAPRRKSETQVLPPGSKQVVSKEVPLTTLPHPFVNPGGILSQGT</sequence>
<feature type="compositionally biased region" description="Polar residues" evidence="1">
    <location>
        <begin position="17"/>
        <end position="29"/>
    </location>
</feature>
<feature type="region of interest" description="Disordered" evidence="1">
    <location>
        <begin position="1"/>
        <end position="47"/>
    </location>
</feature>
<reference evidence="2" key="1">
    <citation type="journal article" date="2023" name="Mol. Phylogenet. Evol.">
        <title>Genome-scale phylogeny and comparative genomics of the fungal order Sordariales.</title>
        <authorList>
            <person name="Hensen N."/>
            <person name="Bonometti L."/>
            <person name="Westerberg I."/>
            <person name="Brannstrom I.O."/>
            <person name="Guillou S."/>
            <person name="Cros-Aarteil S."/>
            <person name="Calhoun S."/>
            <person name="Haridas S."/>
            <person name="Kuo A."/>
            <person name="Mondo S."/>
            <person name="Pangilinan J."/>
            <person name="Riley R."/>
            <person name="LaButti K."/>
            <person name="Andreopoulos B."/>
            <person name="Lipzen A."/>
            <person name="Chen C."/>
            <person name="Yan M."/>
            <person name="Daum C."/>
            <person name="Ng V."/>
            <person name="Clum A."/>
            <person name="Steindorff A."/>
            <person name="Ohm R.A."/>
            <person name="Martin F."/>
            <person name="Silar P."/>
            <person name="Natvig D.O."/>
            <person name="Lalanne C."/>
            <person name="Gautier V."/>
            <person name="Ament-Velasquez S.L."/>
            <person name="Kruys A."/>
            <person name="Hutchinson M.I."/>
            <person name="Powell A.J."/>
            <person name="Barry K."/>
            <person name="Miller A.N."/>
            <person name="Grigoriev I.V."/>
            <person name="Debuchy R."/>
            <person name="Gladieux P."/>
            <person name="Hiltunen Thoren M."/>
            <person name="Johannesson H."/>
        </authorList>
    </citation>
    <scope>NUCLEOTIDE SEQUENCE</scope>
    <source>
        <strain evidence="2">CBS 532.94</strain>
    </source>
</reference>
<protein>
    <submittedName>
        <fullName evidence="2">Uncharacterized protein</fullName>
    </submittedName>
</protein>
<dbReference type="Proteomes" id="UP001303760">
    <property type="component" value="Unassembled WGS sequence"/>
</dbReference>
<evidence type="ECO:0000313" key="2">
    <source>
        <dbReference type="EMBL" id="KAK4237505.1"/>
    </source>
</evidence>